<dbReference type="AlphaFoldDB" id="A0A0G4HWX2"/>
<dbReference type="VEuPathDB" id="CryptoDB:Cvel_1450"/>
<dbReference type="PANTHER" id="PTHR13134">
    <property type="entry name" value="TRAFFICKING PROTEIN PARTICLE COMPLEX SUBUNIT 13"/>
    <property type="match status" value="1"/>
</dbReference>
<dbReference type="InterPro" id="IPR055427">
    <property type="entry name" value="TRAPPC13_N"/>
</dbReference>
<feature type="domain" description="Trafficking protein particle complex subunit 13 N-terminal" evidence="1">
    <location>
        <begin position="7"/>
        <end position="202"/>
    </location>
</feature>
<sequence>MSHSADHILALSVMRLANPTTEFQPSSLLDSCAAFSGPQPQQHGDASAGLSREVEGSFINELVSPGSSGAGCDFWLPSRTQALLLPVSAGRLFAGEVFQAYLHIVNKSAAPEGNPNARERERAHNVSVYVEMQVNDSSRYVLLNTASSPELVLLGGRYLDFTVTHLLSEPGNYTMACVITYDTGDEGAQKGHTLRKSFRFSVSSAFSLSHKIREMPVQTNERRKVRVDSALVEVCVENSSGVQVLLCDASLSLPAAGNQNAPPAGTLPAGGSGASSRRAFLVRHEKRDATAERGWSGVHFFKPGEKLRLVFRIEQDEGSGPPLKSLPHLGNVCLEWRSAVGGRGLSSEYLLKAMPLKGNPVEVRVSKCPSVVQVGRGGEEAAAGKGGECIRPLPIDLI</sequence>
<evidence type="ECO:0000313" key="2">
    <source>
        <dbReference type="EMBL" id="CEM48969.1"/>
    </source>
</evidence>
<dbReference type="GO" id="GO:1990072">
    <property type="term" value="C:TRAPPIII protein complex"/>
    <property type="evidence" value="ECO:0007669"/>
    <property type="project" value="TreeGrafter"/>
</dbReference>
<name>A0A0G4HWX2_9ALVE</name>
<dbReference type="PANTHER" id="PTHR13134:SF3">
    <property type="entry name" value="TRAFFICKING PROTEIN PARTICLE COMPLEX SUBUNIT 13"/>
    <property type="match status" value="1"/>
</dbReference>
<dbReference type="PhylomeDB" id="A0A0G4HWX2"/>
<protein>
    <recommendedName>
        <fullName evidence="1">Trafficking protein particle complex subunit 13 N-terminal domain-containing protein</fullName>
    </recommendedName>
</protein>
<reference evidence="2" key="1">
    <citation type="submission" date="2014-11" db="EMBL/GenBank/DDBJ databases">
        <authorList>
            <person name="Otto D Thomas"/>
            <person name="Naeem Raeece"/>
        </authorList>
    </citation>
    <scope>NUCLEOTIDE SEQUENCE</scope>
</reference>
<dbReference type="Pfam" id="PF06159">
    <property type="entry name" value="TRAPPC13_N"/>
    <property type="match status" value="1"/>
</dbReference>
<proteinExistence type="predicted"/>
<gene>
    <name evidence="2" type="ORF">Cvel_1450</name>
</gene>
<dbReference type="EMBL" id="CDMZ01004201">
    <property type="protein sequence ID" value="CEM48969.1"/>
    <property type="molecule type" value="Genomic_DNA"/>
</dbReference>
<evidence type="ECO:0000259" key="1">
    <source>
        <dbReference type="Pfam" id="PF06159"/>
    </source>
</evidence>
<accession>A0A0G4HWX2</accession>
<organism evidence="2">
    <name type="scientific">Chromera velia CCMP2878</name>
    <dbReference type="NCBI Taxonomy" id="1169474"/>
    <lineage>
        <taxon>Eukaryota</taxon>
        <taxon>Sar</taxon>
        <taxon>Alveolata</taxon>
        <taxon>Colpodellida</taxon>
        <taxon>Chromeraceae</taxon>
        <taxon>Chromera</taxon>
    </lineage>
</organism>
<dbReference type="InterPro" id="IPR010378">
    <property type="entry name" value="TRAPPC13"/>
</dbReference>